<dbReference type="Proteomes" id="UP000189818">
    <property type="component" value="Unassembled WGS sequence"/>
</dbReference>
<evidence type="ECO:0000313" key="4">
    <source>
        <dbReference type="EMBL" id="SKB86175.1"/>
    </source>
</evidence>
<keyword evidence="2 3" id="KW-0663">Pyridoxal phosphate</keyword>
<evidence type="ECO:0000256" key="2">
    <source>
        <dbReference type="ARBA" id="ARBA00022898"/>
    </source>
</evidence>
<dbReference type="Pfam" id="PF00202">
    <property type="entry name" value="Aminotran_3"/>
    <property type="match status" value="1"/>
</dbReference>
<dbReference type="SUPFAM" id="SSF53383">
    <property type="entry name" value="PLP-dependent transferases"/>
    <property type="match status" value="1"/>
</dbReference>
<protein>
    <submittedName>
        <fullName evidence="4">Glutamate-1-semialdehyde 2,1-aminomutase</fullName>
    </submittedName>
</protein>
<dbReference type="InterPro" id="IPR005814">
    <property type="entry name" value="Aminotrans_3"/>
</dbReference>
<evidence type="ECO:0000313" key="5">
    <source>
        <dbReference type="Proteomes" id="UP000189818"/>
    </source>
</evidence>
<dbReference type="Gene3D" id="3.90.1150.10">
    <property type="entry name" value="Aspartate Aminotransferase, domain 1"/>
    <property type="match status" value="1"/>
</dbReference>
<keyword evidence="5" id="KW-1185">Reference proteome</keyword>
<proteinExistence type="inferred from homology"/>
<comment type="cofactor">
    <cofactor evidence="1">
        <name>pyridoxal 5'-phosphate</name>
        <dbReference type="ChEBI" id="CHEBI:597326"/>
    </cofactor>
</comment>
<dbReference type="STRING" id="439228.SAMN06295920_107144"/>
<dbReference type="PANTHER" id="PTHR43713:SF3">
    <property type="entry name" value="GLUTAMATE-1-SEMIALDEHYDE 2,1-AMINOMUTASE 1, CHLOROPLASTIC-RELATED"/>
    <property type="match status" value="1"/>
</dbReference>
<sequence>MSTVTRRSGPAIHDRSGVIGYSLSGAFYLPPQETIAIERGEGVRLIDTDGNAYIDLLAGSGAVLLGHGNAEIAAAIAEQARKGTHFYVLNERAIELGETLRRIIPCAEEIKFLPSGSEASMNAFRMCRAFTGKQKIMKFEGSFHGTNDYAMMSGWSQSPGYPVPSVDSLGIPDAIRDLVYVVPWNDLETTEKYLRAHAHEVAALICEPVQRTVPPVPGFLEAIRRITAELGILLVFDEMVTGWRMALGGAQEFYDVTPDVAIFGKAMTNGLPMTCIAGRADVIAGSRPAGAPAIGSRVFFGGTLNGNPLCAAAALQAIAIYARPGGHAHLRHIVGQLKQGIARSAARYGVPVQVVGPDSFFQIFFSETPVDSFAAQQASDSRLGYAFFRACLDRGLMMNSNARCYVPMVMTEAEADAALAIMDDAFAAVAALG</sequence>
<dbReference type="InterPro" id="IPR015424">
    <property type="entry name" value="PyrdxlP-dep_Trfase"/>
</dbReference>
<dbReference type="AlphaFoldDB" id="A0A1T5EQJ0"/>
<dbReference type="InterPro" id="IPR015422">
    <property type="entry name" value="PyrdxlP-dep_Trfase_small"/>
</dbReference>
<accession>A0A1T5EQJ0</accession>
<dbReference type="GO" id="GO:0030170">
    <property type="term" value="F:pyridoxal phosphate binding"/>
    <property type="evidence" value="ECO:0007669"/>
    <property type="project" value="InterPro"/>
</dbReference>
<dbReference type="GO" id="GO:0008483">
    <property type="term" value="F:transaminase activity"/>
    <property type="evidence" value="ECO:0007669"/>
    <property type="project" value="InterPro"/>
</dbReference>
<comment type="similarity">
    <text evidence="3">Belongs to the class-III pyridoxal-phosphate-dependent aminotransferase family.</text>
</comment>
<dbReference type="EMBL" id="FUYM01000007">
    <property type="protein sequence ID" value="SKB86175.1"/>
    <property type="molecule type" value="Genomic_DNA"/>
</dbReference>
<reference evidence="5" key="1">
    <citation type="submission" date="2017-02" db="EMBL/GenBank/DDBJ databases">
        <authorList>
            <person name="Varghese N."/>
            <person name="Submissions S."/>
        </authorList>
    </citation>
    <scope>NUCLEOTIDE SEQUENCE [LARGE SCALE GENOMIC DNA]</scope>
    <source>
        <strain evidence="5">UM2</strain>
    </source>
</reference>
<organism evidence="4 5">
    <name type="scientific">Rhizorhabdus histidinilytica</name>
    <dbReference type="NCBI Taxonomy" id="439228"/>
    <lineage>
        <taxon>Bacteria</taxon>
        <taxon>Pseudomonadati</taxon>
        <taxon>Pseudomonadota</taxon>
        <taxon>Alphaproteobacteria</taxon>
        <taxon>Sphingomonadales</taxon>
        <taxon>Sphingomonadaceae</taxon>
        <taxon>Rhizorhabdus</taxon>
    </lineage>
</organism>
<dbReference type="InterPro" id="IPR015421">
    <property type="entry name" value="PyrdxlP-dep_Trfase_major"/>
</dbReference>
<dbReference type="Gene3D" id="3.40.640.10">
    <property type="entry name" value="Type I PLP-dependent aspartate aminotransferase-like (Major domain)"/>
    <property type="match status" value="1"/>
</dbReference>
<evidence type="ECO:0000256" key="1">
    <source>
        <dbReference type="ARBA" id="ARBA00001933"/>
    </source>
</evidence>
<name>A0A1T5EQJ0_9SPHN</name>
<dbReference type="RefSeq" id="WP_176152597.1">
    <property type="nucleotide sequence ID" value="NZ_FUYM01000007.1"/>
</dbReference>
<gene>
    <name evidence="4" type="ORF">SAMN06295920_107144</name>
</gene>
<evidence type="ECO:0000256" key="3">
    <source>
        <dbReference type="RuleBase" id="RU003560"/>
    </source>
</evidence>
<dbReference type="PANTHER" id="PTHR43713">
    <property type="entry name" value="GLUTAMATE-1-SEMIALDEHYDE 2,1-AMINOMUTASE"/>
    <property type="match status" value="1"/>
</dbReference>